<feature type="region of interest" description="Disordered" evidence="7">
    <location>
        <begin position="603"/>
        <end position="648"/>
    </location>
</feature>
<comment type="subcellular location">
    <subcellularLocation>
        <location evidence="1">Membrane</location>
        <topology evidence="1">Multi-pass membrane protein</topology>
    </subcellularLocation>
</comment>
<feature type="compositionally biased region" description="Basic residues" evidence="7">
    <location>
        <begin position="492"/>
        <end position="504"/>
    </location>
</feature>
<dbReference type="PANTHER" id="PTHR42264">
    <property type="entry name" value="EPHRIN_REC_LIKE DOMAIN-CONTAINING PROTEIN"/>
    <property type="match status" value="1"/>
</dbReference>
<feature type="transmembrane region" description="Helical" evidence="8">
    <location>
        <begin position="293"/>
        <end position="316"/>
    </location>
</feature>
<evidence type="ECO:0000313" key="11">
    <source>
        <dbReference type="Proteomes" id="UP001292079"/>
    </source>
</evidence>
<feature type="region of interest" description="Disordered" evidence="7">
    <location>
        <begin position="2015"/>
        <end position="2043"/>
    </location>
</feature>
<dbReference type="PROSITE" id="PS50261">
    <property type="entry name" value="G_PROTEIN_RECEP_F2_4"/>
    <property type="match status" value="1"/>
</dbReference>
<dbReference type="Gene3D" id="1.20.1070.10">
    <property type="entry name" value="Rhodopsin 7-helix transmembrane proteins"/>
    <property type="match status" value="2"/>
</dbReference>
<dbReference type="EMBL" id="JALJAT010000008">
    <property type="protein sequence ID" value="KAK4467795.1"/>
    <property type="molecule type" value="Genomic_DNA"/>
</dbReference>
<dbReference type="Pfam" id="PF01534">
    <property type="entry name" value="Frizzled"/>
    <property type="match status" value="2"/>
</dbReference>
<feature type="domain" description="G-protein coupled receptors family 2 profile 2" evidence="9">
    <location>
        <begin position="909"/>
        <end position="1014"/>
    </location>
</feature>
<dbReference type="Proteomes" id="UP001292079">
    <property type="component" value="Unassembled WGS sequence"/>
</dbReference>
<keyword evidence="5 8" id="KW-0472">Membrane</keyword>
<feature type="compositionally biased region" description="Polar residues" evidence="7">
    <location>
        <begin position="2164"/>
        <end position="2179"/>
    </location>
</feature>
<dbReference type="SMART" id="SM01330">
    <property type="entry name" value="Frizzled"/>
    <property type="match status" value="1"/>
</dbReference>
<feature type="transmembrane region" description="Helical" evidence="8">
    <location>
        <begin position="946"/>
        <end position="969"/>
    </location>
</feature>
<evidence type="ECO:0000256" key="5">
    <source>
        <dbReference type="ARBA" id="ARBA00023136"/>
    </source>
</evidence>
<evidence type="ECO:0000259" key="9">
    <source>
        <dbReference type="PROSITE" id="PS50261"/>
    </source>
</evidence>
<keyword evidence="11" id="KW-1185">Reference proteome</keyword>
<protein>
    <recommendedName>
        <fullName evidence="9">G-protein coupled receptors family 2 profile 2 domain-containing protein</fullName>
    </recommendedName>
</protein>
<evidence type="ECO:0000256" key="8">
    <source>
        <dbReference type="SAM" id="Phobius"/>
    </source>
</evidence>
<feature type="transmembrane region" description="Helical" evidence="8">
    <location>
        <begin position="455"/>
        <end position="476"/>
    </location>
</feature>
<feature type="region of interest" description="Disordered" evidence="7">
    <location>
        <begin position="1687"/>
        <end position="1719"/>
    </location>
</feature>
<organism evidence="10 11">
    <name type="scientific">Schistosoma mekongi</name>
    <name type="common">Parasitic worm</name>
    <dbReference type="NCBI Taxonomy" id="38744"/>
    <lineage>
        <taxon>Eukaryota</taxon>
        <taxon>Metazoa</taxon>
        <taxon>Spiralia</taxon>
        <taxon>Lophotrochozoa</taxon>
        <taxon>Platyhelminthes</taxon>
        <taxon>Trematoda</taxon>
        <taxon>Digenea</taxon>
        <taxon>Strigeidida</taxon>
        <taxon>Schistosomatoidea</taxon>
        <taxon>Schistosomatidae</taxon>
        <taxon>Schistosoma</taxon>
    </lineage>
</organism>
<dbReference type="GO" id="GO:0016020">
    <property type="term" value="C:membrane"/>
    <property type="evidence" value="ECO:0007669"/>
    <property type="project" value="UniProtKB-SubCell"/>
</dbReference>
<evidence type="ECO:0000256" key="4">
    <source>
        <dbReference type="ARBA" id="ARBA00022989"/>
    </source>
</evidence>
<feature type="transmembrane region" description="Helical" evidence="8">
    <location>
        <begin position="394"/>
        <end position="417"/>
    </location>
</feature>
<feature type="region of interest" description="Disordered" evidence="7">
    <location>
        <begin position="2532"/>
        <end position="2576"/>
    </location>
</feature>
<feature type="transmembrane region" description="Helical" evidence="8">
    <location>
        <begin position="1002"/>
        <end position="1027"/>
    </location>
</feature>
<keyword evidence="3 8" id="KW-0812">Transmembrane</keyword>
<keyword evidence="4 8" id="KW-1133">Transmembrane helix</keyword>
<evidence type="ECO:0000256" key="2">
    <source>
        <dbReference type="ARBA" id="ARBA00008077"/>
    </source>
</evidence>
<evidence type="ECO:0000256" key="3">
    <source>
        <dbReference type="ARBA" id="ARBA00022692"/>
    </source>
</evidence>
<feature type="compositionally biased region" description="Basic and acidic residues" evidence="7">
    <location>
        <begin position="609"/>
        <end position="620"/>
    </location>
</feature>
<feature type="region of interest" description="Disordered" evidence="7">
    <location>
        <begin position="492"/>
        <end position="511"/>
    </location>
</feature>
<dbReference type="InterPro" id="IPR036790">
    <property type="entry name" value="Frizzled_dom_sf"/>
</dbReference>
<comment type="similarity">
    <text evidence="2">Belongs to the G-protein coupled receptor Fz/Smo family.</text>
</comment>
<dbReference type="InterPro" id="IPR000539">
    <property type="entry name" value="Frizzled/Smoothened_7TM"/>
</dbReference>
<dbReference type="PANTHER" id="PTHR42264:SF3">
    <property type="entry name" value="F-BOX DOMAIN-CONTAINING PROTEIN-RELATED"/>
    <property type="match status" value="1"/>
</dbReference>
<gene>
    <name evidence="10" type="ORF">MN116_008721</name>
</gene>
<proteinExistence type="inferred from homology"/>
<sequence>MLEFVGCVVKATVFHQILVLLVILRFVICNDPLNLLLSSPPKVKREQCTLDTTSCVPIAQHLNRTCLGNHLPYKLTASIPLDEDVTFYSLEFWTALQSIPTCWDKLQYFLCSVYIPECVIIKTSKSTESNQSYSNNYSVSVTNYQEFNREYLPVDNSLSSSSPSFINAYRVVLPEAEMCEAVHKACPLLFSLVYSLNDNNINNAGISHINSSISNSGDDSTISKHSYPKFLDCSLYTPGCRQNKLTARLFQSNGGGCLSPLVTTSLRRNWIPGIERCSFPCRRPHFDSEHYTLARWITGCSAIVCLCTNILTLFTIRLQLAERLEITLQLSAYIHRLIDSLHLPTFSTDRKSHLIYRGKSQLSPTSVVAGVETKATTSSSDTMHNNNNSNNPSWYLLHTSLFYIHLFLIFGCFGWLLPLLPNIGEYVACREDGSLRIGEPQISSGKSVLCIVDFILLYFSSMAAAIWSNIFDYALLYQIKKINFNLSNPQHHHYPSQHHHRHHHDRQDQPHHRYTDLEMKHFQSRVTKLGGNLSRKHNKSSECFTTMQKRISDEPLSEITNSINLTNEKSSEFELCNEEHLIAVNDTAFNATNNNTTDITIEPSISGDCRNKNNKSECKSKKPRLSEFSSSSSASSTSSSPPSMTSTSSLLLLSTQNVDTTKMEECVHLSNILTTTTATINKSHNPKNGLQIKQGKDLAMDHRKLHSLPSHHHDLVCLGSILQHSPVMECVCLNPHHNHYHNRRHYNHATSQNYRQYKCGSFTSIPLDSLIDLLSYDCLNSCIYPSPCFPVSKPLISQILWIQLFTDDKYLFIHNVDTLGTAVDDDNYKHDHDNAEVVDDVDIDNDDAIDGHSLNTTSNFYVTNNAANTTIPTATTCSDMKSLMHRHGVIISSPMHNQMINTQPQTTCLHLLALAIPLVFTLIILTAAEIDGNSLSGICSVGLTNIWARVGLLLAPITLCLVIKFYYFIQLILQFMKLRHKFLLSSFRVDHKIAHRLVRYSLFYSIFLIFLLGLWLFSICIHTYVYLNEPVWLESQRLLLLCRILYRLSGLDELAAMDVCISAASSYESDDKLLSASAFNIRSRHMSVGDNSFFLNGVSVDSHHSSQSLSDLQHQKQHRATQSVRKANNNEGKTTRISTYLPIEEMSVRKPSVGPVLLHLLIYFAINLLYNSMCLLDPSVKRSWFYLLKRIVFWCQWKKQKFSQSLRQKQHHVRAQQYTLRRDFHQNPHHPYIDNLVNDYDSNHNDETNLGIKDNTDYLIKSYLNNITIGFSWWDPGFFTIPTPILSSNDLWIKWNTFYSNEEHIKQLMRKQQNVASSLLSSKQDFELVQCTSSLSAGNNNSVNSTTVLNNCTDDHDTDADTENAGNRYNITDFHVTPDQFNCVMNSLESLLLTATPNDLLESPQHLSALLSKLILLSNTNCLKQSFLDQQHSHLPSTSPSASANNISNNNLEAALFILRQLYQLSSSANIMTANCPQDNFIATNITTNTTSNSSSSSSRSKNTSNLIENLSSNHQYREKNHQSELNSSVNLSGSHLFNNSLSHDSNLQATLTAAVAYEHYQKQLSDLTTNIMRRRSRHKRLLSGRSSIRRHSQSHSLSTNVAFLPNFTSSIGFKINGTNSSTCSTELKPAVKQPFTSILTGTTTTTTAAVSSFSSSSSCLPRRGSFNLLQAAASIIAAAVAAAAPTSNADSIKHNNSSTFDSQRRLSQSGLSGTDAFSTHHLDSSSGAASAFGGSQISSTSIRSALTSVGVSNRHRHHRRRRNNHTRPSSISEALLTNNSNNNISTQNELKSNIDNNIGVSNAKYSATTASNNNNSNLHSMGSRISSVRSISCASSSGAESYNSYRLLINQAGASWRELWRTRMLLMHVLRWAENVAPFMQSNNNTNSSNNVNANVIHSECNKSQISLLNCFDTSMNSTSVDCVKPALITSTSVTATPTTVPACNCNDSRSSAFNVGHQLPIFHPSKINETSDFNAQLVQLIMSLIEKQQQPVYSRTESQSKLDIESQVLTNLSNTKCADEQPSQYPTNSDTTIANSSGTNYTENHYIGQPYPLTSIDPMMAAAFAAATAAATVALQQQHQRQNQQAFRQSPSVNSTSPAGGGAITFSKPTTINNNHTDQFNPSVCINSDDIVNNQSHNDLYPFTTQWTSGSGSLGPLPQDALHSSTSPSNNLSNFVTKNTSPYSQDDYWSPRISSSAFSHYLSPLHNANSLIFHTPHSNGHNNNNQSNSIHCVNTVESYHHHFMPSNSGYATNISDNHHQCTIAPDLLIDHNQLSTGSRDKSINNPSSCSRLFAGGRQQSQPQQLPVNPLIGCYNRSVDSTVNAKTDVLQIPSSASNSQQNRQANASGNLYNILPRRSFYTEQNSTDTILISSQNTDFKPNVNSLLTNSFNKTAVQGDDFSDNNDSDAFNSEDEIVSVNDEDNVNEMDKSLYLNECIESDIKQQGKQLLTYAPSQCNTYEQHVIASITNPNTYFIPNFISSNIHHHRLTTTESTVVTTTLTSMTTYRHPSHPLSAYSSMIMQTKRRIYNVSPDDGEMSSVSQSASQIVPCESSQSSSPSCTDSSSSSPSKLLPKLDPYELDHIVTDYSYSSSGHQQHTNNAQHGYADDVPALTTFLPCDENQSSSHDDTNHIKIVDETTTSTM</sequence>
<feature type="region of interest" description="Disordered" evidence="7">
    <location>
        <begin position="2154"/>
        <end position="2179"/>
    </location>
</feature>
<feature type="region of interest" description="Disordered" evidence="7">
    <location>
        <begin position="2083"/>
        <end position="2104"/>
    </location>
</feature>
<feature type="compositionally biased region" description="Basic residues" evidence="7">
    <location>
        <begin position="1754"/>
        <end position="1766"/>
    </location>
</feature>
<feature type="transmembrane region" description="Helical" evidence="8">
    <location>
        <begin position="908"/>
        <end position="926"/>
    </location>
</feature>
<dbReference type="Gene3D" id="1.10.2000.10">
    <property type="entry name" value="Frizzled cysteine-rich domain"/>
    <property type="match status" value="1"/>
</dbReference>
<feature type="region of interest" description="Disordered" evidence="7">
    <location>
        <begin position="1748"/>
        <end position="1785"/>
    </location>
</feature>
<evidence type="ECO:0000256" key="7">
    <source>
        <dbReference type="SAM" id="MobiDB-lite"/>
    </source>
</evidence>
<evidence type="ECO:0000256" key="1">
    <source>
        <dbReference type="ARBA" id="ARBA00004141"/>
    </source>
</evidence>
<reference evidence="10" key="2">
    <citation type="journal article" date="2023" name="Infect Dis Poverty">
        <title>Chromosome-scale genome of the human blood fluke Schistosoma mekongi and its implications for public health.</title>
        <authorList>
            <person name="Zhou M."/>
            <person name="Xu L."/>
            <person name="Xu D."/>
            <person name="Chen W."/>
            <person name="Khan J."/>
            <person name="Hu Y."/>
            <person name="Huang H."/>
            <person name="Wei H."/>
            <person name="Zhang Y."/>
            <person name="Chusongsang P."/>
            <person name="Tanasarnprasert K."/>
            <person name="Hu X."/>
            <person name="Limpanont Y."/>
            <person name="Lv Z."/>
        </authorList>
    </citation>
    <scope>NUCLEOTIDE SEQUENCE</scope>
    <source>
        <strain evidence="10">LV_2022a</strain>
    </source>
</reference>
<reference evidence="10" key="1">
    <citation type="submission" date="2022-04" db="EMBL/GenBank/DDBJ databases">
        <authorList>
            <person name="Xu L."/>
            <person name="Lv Z."/>
        </authorList>
    </citation>
    <scope>NUCLEOTIDE SEQUENCE</scope>
    <source>
        <strain evidence="10">LV_2022a</strain>
    </source>
</reference>
<dbReference type="GO" id="GO:0004888">
    <property type="term" value="F:transmembrane signaling receptor activity"/>
    <property type="evidence" value="ECO:0007669"/>
    <property type="project" value="InterPro"/>
</dbReference>
<keyword evidence="6" id="KW-0675">Receptor</keyword>
<dbReference type="InterPro" id="IPR017981">
    <property type="entry name" value="GPCR_2-like_7TM"/>
</dbReference>
<dbReference type="GO" id="GO:0007166">
    <property type="term" value="P:cell surface receptor signaling pathway"/>
    <property type="evidence" value="ECO:0007669"/>
    <property type="project" value="InterPro"/>
</dbReference>
<comment type="caution">
    <text evidence="10">The sequence shown here is derived from an EMBL/GenBank/DDBJ whole genome shotgun (WGS) entry which is preliminary data.</text>
</comment>
<accession>A0AAE1Z592</accession>
<dbReference type="SUPFAM" id="SSF63501">
    <property type="entry name" value="Frizzled cysteine-rich domain"/>
    <property type="match status" value="1"/>
</dbReference>
<feature type="compositionally biased region" description="Polar residues" evidence="7">
    <location>
        <begin position="1767"/>
        <end position="1777"/>
    </location>
</feature>
<feature type="compositionally biased region" description="Polar residues" evidence="7">
    <location>
        <begin position="1695"/>
        <end position="1718"/>
    </location>
</feature>
<name>A0AAE1Z592_SCHME</name>
<feature type="compositionally biased region" description="Low complexity" evidence="7">
    <location>
        <begin position="629"/>
        <end position="648"/>
    </location>
</feature>
<evidence type="ECO:0000313" key="10">
    <source>
        <dbReference type="EMBL" id="KAK4467795.1"/>
    </source>
</evidence>
<feature type="compositionally biased region" description="Low complexity" evidence="7">
    <location>
        <begin position="2554"/>
        <end position="2571"/>
    </location>
</feature>
<evidence type="ECO:0000256" key="6">
    <source>
        <dbReference type="ARBA" id="ARBA00023170"/>
    </source>
</evidence>